<dbReference type="InterPro" id="IPR004294">
    <property type="entry name" value="Carotenoid_Oase"/>
</dbReference>
<dbReference type="Pfam" id="PF03055">
    <property type="entry name" value="RPE65"/>
    <property type="match status" value="1"/>
</dbReference>
<evidence type="ECO:0000313" key="7">
    <source>
        <dbReference type="Proteomes" id="UP000232323"/>
    </source>
</evidence>
<keyword evidence="4 5" id="KW-0408">Iron</keyword>
<feature type="binding site" evidence="5">
    <location>
        <position position="231"/>
    </location>
    <ligand>
        <name>Fe cation</name>
        <dbReference type="ChEBI" id="CHEBI:24875"/>
        <note>catalytic</note>
    </ligand>
</feature>
<feature type="binding site" evidence="5">
    <location>
        <position position="180"/>
    </location>
    <ligand>
        <name>Fe cation</name>
        <dbReference type="ChEBI" id="CHEBI:24875"/>
        <note>catalytic</note>
    </ligand>
</feature>
<reference evidence="6 7" key="1">
    <citation type="submission" date="2017-08" db="EMBL/GenBank/DDBJ databases">
        <title>Acidophilic green algal genome provides insights into adaptation to an acidic environment.</title>
        <authorList>
            <person name="Hirooka S."/>
            <person name="Hirose Y."/>
            <person name="Kanesaki Y."/>
            <person name="Higuchi S."/>
            <person name="Fujiwara T."/>
            <person name="Onuma R."/>
            <person name="Era A."/>
            <person name="Ohbayashi R."/>
            <person name="Uzuka A."/>
            <person name="Nozaki H."/>
            <person name="Yoshikawa H."/>
            <person name="Miyagishima S.Y."/>
        </authorList>
    </citation>
    <scope>NUCLEOTIDE SEQUENCE [LARGE SCALE GENOMIC DNA]</scope>
    <source>
        <strain evidence="6 7">NIES-2499</strain>
    </source>
</reference>
<accession>A0A250WY61</accession>
<comment type="caution">
    <text evidence="6">The sequence shown here is derived from an EMBL/GenBank/DDBJ whole genome shotgun (WGS) entry which is preliminary data.</text>
</comment>
<protein>
    <recommendedName>
        <fullName evidence="8">Carotenoid oxygenase</fullName>
    </recommendedName>
</protein>
<evidence type="ECO:0000256" key="3">
    <source>
        <dbReference type="ARBA" id="ARBA00023002"/>
    </source>
</evidence>
<keyword evidence="2 5" id="KW-0479">Metal-binding</keyword>
<keyword evidence="7" id="KW-1185">Reference proteome</keyword>
<dbReference type="GO" id="GO:0009507">
    <property type="term" value="C:chloroplast"/>
    <property type="evidence" value="ECO:0007669"/>
    <property type="project" value="TreeGrafter"/>
</dbReference>
<dbReference type="GO" id="GO:0046872">
    <property type="term" value="F:metal ion binding"/>
    <property type="evidence" value="ECO:0007669"/>
    <property type="project" value="UniProtKB-KW"/>
</dbReference>
<dbReference type="AlphaFoldDB" id="A0A250WY61"/>
<evidence type="ECO:0008006" key="8">
    <source>
        <dbReference type="Google" id="ProtNLM"/>
    </source>
</evidence>
<feature type="binding site" evidence="5">
    <location>
        <position position="502"/>
    </location>
    <ligand>
        <name>Fe cation</name>
        <dbReference type="ChEBI" id="CHEBI:24875"/>
        <note>catalytic</note>
    </ligand>
</feature>
<dbReference type="OrthoDB" id="407010at2759"/>
<name>A0A250WY61_9CHLO</name>
<evidence type="ECO:0000256" key="4">
    <source>
        <dbReference type="ARBA" id="ARBA00023004"/>
    </source>
</evidence>
<evidence type="ECO:0000256" key="2">
    <source>
        <dbReference type="ARBA" id="ARBA00022723"/>
    </source>
</evidence>
<dbReference type="PANTHER" id="PTHR10543">
    <property type="entry name" value="BETA-CAROTENE DIOXYGENASE"/>
    <property type="match status" value="1"/>
</dbReference>
<dbReference type="STRING" id="1157962.A0A250WY61"/>
<sequence length="515" mass="55471">MVTLEARRALFGRASEQVNEVEAEVTNGNIPDWISGSLVANGGADYTGMQHMFDGYAMLCKLRFSGGRVYGSQRYIQSKTFSHFSKSGGKMLHREFGTTVPTSDVLQTAAEALKLVGALAAGQDMATDNASVNVTPLADGTIMAVSETMESKYKVDLKTLLTLKKHQYKDGLPGSLTTAHPKQLPDGSLVNFTHSFPFGGYHVYREDPVSLNRKQIAFIRDRDPGSPCWVHDIAVSMNYLVIVEPPAFIDLAAIMSLKEADLGFLAWRPDLGTRVYVVPLNGSGPVRTFNAPPLFFFHTANAYEEGGQLHVDIACSSAQSPKDMFNLIKDLRIQNILSTVPGKEISRSRLARLSIPLGTTSSDAGPGSVPEATLLMPPRSLSKDEGSHGHFAEFPCINPSYSGLKHRYVWGTVAARPTKLGNAIGKFDVETGEVLTWHEEGAHAGAPFFLPSPGSANEDAGVLISVVMKASGKSSQVVVLDAATLVELGRADLGYPVPYRFHAAFIPDNAAGSKA</sequence>
<evidence type="ECO:0000256" key="5">
    <source>
        <dbReference type="PIRSR" id="PIRSR604294-1"/>
    </source>
</evidence>
<proteinExistence type="inferred from homology"/>
<evidence type="ECO:0000256" key="1">
    <source>
        <dbReference type="ARBA" id="ARBA00006787"/>
    </source>
</evidence>
<dbReference type="GO" id="GO:0016121">
    <property type="term" value="P:carotene catabolic process"/>
    <property type="evidence" value="ECO:0007669"/>
    <property type="project" value="TreeGrafter"/>
</dbReference>
<feature type="binding site" evidence="5">
    <location>
        <position position="298"/>
    </location>
    <ligand>
        <name>Fe cation</name>
        <dbReference type="ChEBI" id="CHEBI:24875"/>
        <note>catalytic</note>
    </ligand>
</feature>
<dbReference type="GO" id="GO:0010436">
    <property type="term" value="F:carotenoid dioxygenase activity"/>
    <property type="evidence" value="ECO:0007669"/>
    <property type="project" value="TreeGrafter"/>
</dbReference>
<dbReference type="Proteomes" id="UP000232323">
    <property type="component" value="Unassembled WGS sequence"/>
</dbReference>
<organism evidence="6 7">
    <name type="scientific">Chlamydomonas eustigma</name>
    <dbReference type="NCBI Taxonomy" id="1157962"/>
    <lineage>
        <taxon>Eukaryota</taxon>
        <taxon>Viridiplantae</taxon>
        <taxon>Chlorophyta</taxon>
        <taxon>core chlorophytes</taxon>
        <taxon>Chlorophyceae</taxon>
        <taxon>CS clade</taxon>
        <taxon>Chlamydomonadales</taxon>
        <taxon>Chlamydomonadaceae</taxon>
        <taxon>Chlamydomonas</taxon>
    </lineage>
</organism>
<evidence type="ECO:0000313" key="6">
    <source>
        <dbReference type="EMBL" id="GAX75777.1"/>
    </source>
</evidence>
<comment type="cofactor">
    <cofactor evidence="5">
        <name>Fe(2+)</name>
        <dbReference type="ChEBI" id="CHEBI:29033"/>
    </cofactor>
    <text evidence="5">Binds 1 Fe(2+) ion per subunit.</text>
</comment>
<dbReference type="PANTHER" id="PTHR10543:SF24">
    <property type="entry name" value="CAROTENOID ISOMEROOXYGENASE"/>
    <property type="match status" value="1"/>
</dbReference>
<dbReference type="EMBL" id="BEGY01000014">
    <property type="protein sequence ID" value="GAX75777.1"/>
    <property type="molecule type" value="Genomic_DNA"/>
</dbReference>
<comment type="similarity">
    <text evidence="1">Belongs to the carotenoid oxygenase family.</text>
</comment>
<gene>
    <name evidence="6" type="ORF">CEUSTIGMA_g3220.t1</name>
</gene>
<keyword evidence="3" id="KW-0560">Oxidoreductase</keyword>